<dbReference type="PROSITE" id="PS51257">
    <property type="entry name" value="PROKAR_LIPOPROTEIN"/>
    <property type="match status" value="1"/>
</dbReference>
<keyword evidence="2" id="KW-1185">Reference proteome</keyword>
<dbReference type="EMBL" id="KK118169">
    <property type="protein sequence ID" value="KFM72395.1"/>
    <property type="molecule type" value="Genomic_DNA"/>
</dbReference>
<evidence type="ECO:0000313" key="2">
    <source>
        <dbReference type="Proteomes" id="UP000054359"/>
    </source>
</evidence>
<evidence type="ECO:0000313" key="1">
    <source>
        <dbReference type="EMBL" id="KFM72395.1"/>
    </source>
</evidence>
<accession>A0A087U4V6</accession>
<dbReference type="Proteomes" id="UP000054359">
    <property type="component" value="Unassembled WGS sequence"/>
</dbReference>
<gene>
    <name evidence="1" type="ORF">X975_20607</name>
</gene>
<dbReference type="AlphaFoldDB" id="A0A087U4V6"/>
<name>A0A087U4V6_STEMI</name>
<proteinExistence type="predicted"/>
<protein>
    <submittedName>
        <fullName evidence="1">Uncharacterized protein</fullName>
    </submittedName>
</protein>
<feature type="non-terminal residue" evidence="1">
    <location>
        <position position="35"/>
    </location>
</feature>
<organism evidence="1 2">
    <name type="scientific">Stegodyphus mimosarum</name>
    <name type="common">African social velvet spider</name>
    <dbReference type="NCBI Taxonomy" id="407821"/>
    <lineage>
        <taxon>Eukaryota</taxon>
        <taxon>Metazoa</taxon>
        <taxon>Ecdysozoa</taxon>
        <taxon>Arthropoda</taxon>
        <taxon>Chelicerata</taxon>
        <taxon>Arachnida</taxon>
        <taxon>Araneae</taxon>
        <taxon>Araneomorphae</taxon>
        <taxon>Entelegynae</taxon>
        <taxon>Eresoidea</taxon>
        <taxon>Eresidae</taxon>
        <taxon>Stegodyphus</taxon>
    </lineage>
</organism>
<reference evidence="1 2" key="1">
    <citation type="submission" date="2013-11" db="EMBL/GenBank/DDBJ databases">
        <title>Genome sequencing of Stegodyphus mimosarum.</title>
        <authorList>
            <person name="Bechsgaard J."/>
        </authorList>
    </citation>
    <scope>NUCLEOTIDE SEQUENCE [LARGE SCALE GENOMIC DNA]</scope>
</reference>
<sequence>MFRIQENQDGTTSILCKSTGNIICTINGQAMGSCR</sequence>